<dbReference type="PANTHER" id="PTHR30294">
    <property type="entry name" value="MEMBRANE COMPONENT OF ABC TRANSPORTER YHHJ-RELATED"/>
    <property type="match status" value="1"/>
</dbReference>
<dbReference type="InterPro" id="IPR013525">
    <property type="entry name" value="ABC2_TM"/>
</dbReference>
<keyword evidence="4" id="KW-1003">Cell membrane</keyword>
<gene>
    <name evidence="10" type="ORF">FPL14_00790</name>
</gene>
<feature type="transmembrane region" description="Helical" evidence="8">
    <location>
        <begin position="321"/>
        <end position="343"/>
    </location>
</feature>
<feature type="transmembrane region" description="Helical" evidence="8">
    <location>
        <begin position="21"/>
        <end position="39"/>
    </location>
</feature>
<keyword evidence="6 8" id="KW-1133">Transmembrane helix</keyword>
<proteinExistence type="inferred from homology"/>
<name>A0A7G5BSG8_9BACL</name>
<dbReference type="Pfam" id="PF12698">
    <property type="entry name" value="ABC2_membrane_3"/>
    <property type="match status" value="1"/>
</dbReference>
<reference evidence="10 11" key="1">
    <citation type="submission" date="2019-07" db="EMBL/GenBank/DDBJ databases">
        <authorList>
            <person name="Kim J.K."/>
            <person name="Cheong H.-M."/>
            <person name="Choi Y."/>
            <person name="Hwang K.J."/>
            <person name="Lee S."/>
            <person name="Choi C."/>
        </authorList>
    </citation>
    <scope>NUCLEOTIDE SEQUENCE [LARGE SCALE GENOMIC DNA]</scope>
    <source>
        <strain evidence="10 11">KS 22</strain>
    </source>
</reference>
<evidence type="ECO:0000256" key="4">
    <source>
        <dbReference type="ARBA" id="ARBA00022475"/>
    </source>
</evidence>
<evidence type="ECO:0000256" key="1">
    <source>
        <dbReference type="ARBA" id="ARBA00004651"/>
    </source>
</evidence>
<organism evidence="10 11">
    <name type="scientific">Cohnella cholangitidis</name>
    <dbReference type="NCBI Taxonomy" id="2598458"/>
    <lineage>
        <taxon>Bacteria</taxon>
        <taxon>Bacillati</taxon>
        <taxon>Bacillota</taxon>
        <taxon>Bacilli</taxon>
        <taxon>Bacillales</taxon>
        <taxon>Paenibacillaceae</taxon>
        <taxon>Cohnella</taxon>
    </lineage>
</organism>
<feature type="transmembrane region" description="Helical" evidence="8">
    <location>
        <begin position="234"/>
        <end position="258"/>
    </location>
</feature>
<dbReference type="Proteomes" id="UP000515679">
    <property type="component" value="Chromosome"/>
</dbReference>
<dbReference type="KEGG" id="cchl:FPL14_00790"/>
<protein>
    <submittedName>
        <fullName evidence="10">ABC transporter permease</fullName>
    </submittedName>
</protein>
<dbReference type="RefSeq" id="WP_182301233.1">
    <property type="nucleotide sequence ID" value="NZ_CP041969.1"/>
</dbReference>
<evidence type="ECO:0000313" key="10">
    <source>
        <dbReference type="EMBL" id="QMV39902.1"/>
    </source>
</evidence>
<evidence type="ECO:0000256" key="5">
    <source>
        <dbReference type="ARBA" id="ARBA00022692"/>
    </source>
</evidence>
<keyword evidence="3" id="KW-0813">Transport</keyword>
<dbReference type="PROSITE" id="PS51012">
    <property type="entry name" value="ABC_TM2"/>
    <property type="match status" value="1"/>
</dbReference>
<dbReference type="GO" id="GO:0005886">
    <property type="term" value="C:plasma membrane"/>
    <property type="evidence" value="ECO:0007669"/>
    <property type="project" value="UniProtKB-SubCell"/>
</dbReference>
<evidence type="ECO:0000256" key="8">
    <source>
        <dbReference type="SAM" id="Phobius"/>
    </source>
</evidence>
<keyword evidence="5 8" id="KW-0812">Transmembrane</keyword>
<dbReference type="AlphaFoldDB" id="A0A7G5BSG8"/>
<evidence type="ECO:0000256" key="3">
    <source>
        <dbReference type="ARBA" id="ARBA00022448"/>
    </source>
</evidence>
<comment type="similarity">
    <text evidence="2">Belongs to the ABC-2 integral membrane protein family.</text>
</comment>
<evidence type="ECO:0000256" key="6">
    <source>
        <dbReference type="ARBA" id="ARBA00022989"/>
    </source>
</evidence>
<dbReference type="EMBL" id="CP041969">
    <property type="protein sequence ID" value="QMV39902.1"/>
    <property type="molecule type" value="Genomic_DNA"/>
</dbReference>
<dbReference type="GO" id="GO:0140359">
    <property type="term" value="F:ABC-type transporter activity"/>
    <property type="evidence" value="ECO:0007669"/>
    <property type="project" value="InterPro"/>
</dbReference>
<dbReference type="PANTHER" id="PTHR30294:SF38">
    <property type="entry name" value="TRANSPORT PERMEASE PROTEIN"/>
    <property type="match status" value="1"/>
</dbReference>
<dbReference type="InterPro" id="IPR047817">
    <property type="entry name" value="ABC2_TM_bact-type"/>
</dbReference>
<feature type="domain" description="ABC transmembrane type-2" evidence="9">
    <location>
        <begin position="121"/>
        <end position="346"/>
    </location>
</feature>
<dbReference type="InterPro" id="IPR051449">
    <property type="entry name" value="ABC-2_transporter_component"/>
</dbReference>
<evidence type="ECO:0000256" key="7">
    <source>
        <dbReference type="ARBA" id="ARBA00023136"/>
    </source>
</evidence>
<sequence length="354" mass="38855">MRTGALIKRIMQQMARDKRTLALLFVAPLLILTLMHFVFNGNVGGVEPKLGIINVERPLSQALEQVKIKLVEVQSDENDTIEKNELDGVLRSSEGKLTLLLVNSDPSRAKALQMQVNQAIAGVAIHAALPSMSSQLVTLETSYVYGDSETTFFDVLSPVLVGFFVFFFVFLISGIGLLRERTTGTLERLMSTPIRRGELISGYLAGYGIFAVIQTVIVVLFAVNVLDISLVGSIWNVLLINFMLALVALSLGILLSTFAASEFQMVQFIPVVVVPQIFFAGIVPMDGMADWLQAVSRIMPLYYAADALKGVMYRGVGFGEIIGDLIVLALFAAIFIVLNALALKKYRKSDYRHS</sequence>
<comment type="subcellular location">
    <subcellularLocation>
        <location evidence="1">Cell membrane</location>
        <topology evidence="1">Multi-pass membrane protein</topology>
    </subcellularLocation>
</comment>
<feature type="transmembrane region" description="Helical" evidence="8">
    <location>
        <begin position="155"/>
        <end position="178"/>
    </location>
</feature>
<keyword evidence="11" id="KW-1185">Reference proteome</keyword>
<feature type="transmembrane region" description="Helical" evidence="8">
    <location>
        <begin position="199"/>
        <end position="222"/>
    </location>
</feature>
<evidence type="ECO:0000256" key="2">
    <source>
        <dbReference type="ARBA" id="ARBA00007783"/>
    </source>
</evidence>
<evidence type="ECO:0000313" key="11">
    <source>
        <dbReference type="Proteomes" id="UP000515679"/>
    </source>
</evidence>
<keyword evidence="7 8" id="KW-0472">Membrane</keyword>
<accession>A0A7G5BSG8</accession>
<evidence type="ECO:0000259" key="9">
    <source>
        <dbReference type="PROSITE" id="PS51012"/>
    </source>
</evidence>
<feature type="transmembrane region" description="Helical" evidence="8">
    <location>
        <begin position="265"/>
        <end position="283"/>
    </location>
</feature>